<dbReference type="Proteomes" id="UP000289440">
    <property type="component" value="Chromosome"/>
</dbReference>
<keyword evidence="2" id="KW-1185">Reference proteome</keyword>
<name>A0A449A5S9_9BACT</name>
<dbReference type="AlphaFoldDB" id="A0A449A5S9"/>
<dbReference type="KEGG" id="mnu:NCTC10166_00594"/>
<proteinExistence type="predicted"/>
<accession>A0A449A5S9</accession>
<evidence type="ECO:0000313" key="2">
    <source>
        <dbReference type="Proteomes" id="UP000289440"/>
    </source>
</evidence>
<sequence length="751" mass="90531">MQQNKIISFLDVSFKKQFKQISFSLKKGEDLIIYSSDDSIPYAFKELLILKKRNYDGLINIGGQFLEKNNKDFFLNTKVLSIFSKKNKQNYYSELLYDVLKFSFINNNFIFNIFNDFMKDWKEVSFEYGFDIKKGEIENLKNFNLQKISIYKIFLNSFKFKKIQNLSNHSIEDINNYLDFKISFLKKILNLNSIFEINKFENYLKFQKKFRNKEGQIHELKLKAINLKTQIKNFANTSDYNQALHKKNKIIAELLEKQNKIKNILSKGYDNYVFYNFLLKNFKSKIKLAKKELNEEKKNKNQDSIYKAKVNLLVKIKSKKIFQKYKKYYKFIDNNLLHKFYLSLNNFEYKMFNEIFFFFKRKKHLNFKQYNFVYSEQNFKNDRTHIFNIIKYKNEQNAKELTEKLKIISNVLIKNKRVNINNLSKKTNKFQELYLKNEYYKFNADYKWLKEKNEENLQKQIADESSNILILEKELINYMYNSAKIDKNLFVYIKKQFNLITQSEKEKIEAKISTIKKLTQLQSTIYKINDFIYNKHLDEDNIITKIIYKKEMKDLLSKINIPLKKLWEPFDTLTQEEKINIDFAKYNFYEPEITLVDLEKTLFDQKYVDKLLDFKKPNTSLIIFSNKLINTKKINNFLFIEKGKIIESSFNNSSLIFDTRFAKNFVETNELNLNFLYTINDKNYEEIYNGKKNIEIKNSVVYTSENELILLDATYNDKNNLKNTKLTQIIYLDNVPIIDKTKKNKENYEKY</sequence>
<dbReference type="OrthoDB" id="394539at2"/>
<gene>
    <name evidence="1" type="ORF">NCTC10166_00594</name>
</gene>
<evidence type="ECO:0000313" key="1">
    <source>
        <dbReference type="EMBL" id="VEU59615.1"/>
    </source>
</evidence>
<reference evidence="1 2" key="1">
    <citation type="submission" date="2019-01" db="EMBL/GenBank/DDBJ databases">
        <authorList>
            <consortium name="Pathogen Informatics"/>
        </authorList>
    </citation>
    <scope>NUCLEOTIDE SEQUENCE [LARGE SCALE GENOMIC DNA]</scope>
    <source>
        <strain evidence="1 2">NCTC10166</strain>
    </source>
</reference>
<organism evidence="1 2">
    <name type="scientific">Mesomycoplasma neurolyticum</name>
    <dbReference type="NCBI Taxonomy" id="2120"/>
    <lineage>
        <taxon>Bacteria</taxon>
        <taxon>Bacillati</taxon>
        <taxon>Mycoplasmatota</taxon>
        <taxon>Mycoplasmoidales</taxon>
        <taxon>Metamycoplasmataceae</taxon>
        <taxon>Mesomycoplasma</taxon>
    </lineage>
</organism>
<dbReference type="EMBL" id="LR214951">
    <property type="protein sequence ID" value="VEU59615.1"/>
    <property type="molecule type" value="Genomic_DNA"/>
</dbReference>
<dbReference type="RefSeq" id="WP_129719991.1">
    <property type="nucleotide sequence ID" value="NZ_LR214951.1"/>
</dbReference>
<protein>
    <submittedName>
        <fullName evidence="1">Uncharacterized protein</fullName>
    </submittedName>
</protein>